<dbReference type="Proteomes" id="UP000887566">
    <property type="component" value="Unplaced"/>
</dbReference>
<keyword evidence="2" id="KW-1185">Reference proteome</keyword>
<proteinExistence type="predicted"/>
<protein>
    <submittedName>
        <fullName evidence="3">Uncharacterized protein</fullName>
    </submittedName>
</protein>
<dbReference type="AlphaFoldDB" id="A0A914USL5"/>
<reference evidence="3" key="1">
    <citation type="submission" date="2022-11" db="UniProtKB">
        <authorList>
            <consortium name="WormBaseParasite"/>
        </authorList>
    </citation>
    <scope>IDENTIFICATION</scope>
</reference>
<name>A0A914USL5_9BILA</name>
<organism evidence="2 3">
    <name type="scientific">Plectus sambesii</name>
    <dbReference type="NCBI Taxonomy" id="2011161"/>
    <lineage>
        <taxon>Eukaryota</taxon>
        <taxon>Metazoa</taxon>
        <taxon>Ecdysozoa</taxon>
        <taxon>Nematoda</taxon>
        <taxon>Chromadorea</taxon>
        <taxon>Plectida</taxon>
        <taxon>Plectina</taxon>
        <taxon>Plectoidea</taxon>
        <taxon>Plectidae</taxon>
        <taxon>Plectus</taxon>
    </lineage>
</organism>
<feature type="region of interest" description="Disordered" evidence="1">
    <location>
        <begin position="186"/>
        <end position="216"/>
    </location>
</feature>
<accession>A0A914USL5</accession>
<evidence type="ECO:0000256" key="1">
    <source>
        <dbReference type="SAM" id="MobiDB-lite"/>
    </source>
</evidence>
<feature type="compositionally biased region" description="Basic and acidic residues" evidence="1">
    <location>
        <begin position="42"/>
        <end position="57"/>
    </location>
</feature>
<evidence type="ECO:0000313" key="2">
    <source>
        <dbReference type="Proteomes" id="UP000887566"/>
    </source>
</evidence>
<dbReference type="WBParaSite" id="PSAMB.scaffold1204size34433.g11729.t1">
    <property type="protein sequence ID" value="PSAMB.scaffold1204size34433.g11729.t1"/>
    <property type="gene ID" value="PSAMB.scaffold1204size34433.g11729"/>
</dbReference>
<sequence>MATRWRVTAAGNKPRRRRRRAAQSSSCPVISPPFDNGAQSRAGDRDDLSERGDRCGHAESPGDGGRCDSVGFHVASDHHRRHLADWKPLADDRSVSPDVHLHYSRTGGLAIVAQLEVARQMASQRSNDKSTNQRPQWRAVAVPNWARCMRCSSEMRPRAAAAAYRPFCARADAICRVPARRQKCLPARVSDGSQLRRRRDRSRVLSRPPVEQMPPM</sequence>
<evidence type="ECO:0000313" key="3">
    <source>
        <dbReference type="WBParaSite" id="PSAMB.scaffold1204size34433.g11729.t1"/>
    </source>
</evidence>
<feature type="region of interest" description="Disordered" evidence="1">
    <location>
        <begin position="1"/>
        <end position="69"/>
    </location>
</feature>